<dbReference type="AlphaFoldDB" id="A0AA38NZI4"/>
<gene>
    <name evidence="2" type="ORF">F5878DRAFT_645896</name>
</gene>
<evidence type="ECO:0000256" key="1">
    <source>
        <dbReference type="SAM" id="MobiDB-lite"/>
    </source>
</evidence>
<comment type="caution">
    <text evidence="2">The sequence shown here is derived from an EMBL/GenBank/DDBJ whole genome shotgun (WGS) entry which is preliminary data.</text>
</comment>
<accession>A0AA38NZI4</accession>
<feature type="region of interest" description="Disordered" evidence="1">
    <location>
        <begin position="36"/>
        <end position="77"/>
    </location>
</feature>
<feature type="region of interest" description="Disordered" evidence="1">
    <location>
        <begin position="113"/>
        <end position="132"/>
    </location>
</feature>
<name>A0AA38NZI4_9AGAR</name>
<feature type="compositionally biased region" description="Basic and acidic residues" evidence="1">
    <location>
        <begin position="51"/>
        <end position="68"/>
    </location>
</feature>
<protein>
    <submittedName>
        <fullName evidence="2">Uncharacterized protein</fullName>
    </submittedName>
</protein>
<dbReference type="EMBL" id="MU806684">
    <property type="protein sequence ID" value="KAJ3833497.1"/>
    <property type="molecule type" value="Genomic_DNA"/>
</dbReference>
<evidence type="ECO:0000313" key="3">
    <source>
        <dbReference type="Proteomes" id="UP001163846"/>
    </source>
</evidence>
<proteinExistence type="predicted"/>
<reference evidence="2" key="1">
    <citation type="submission" date="2022-08" db="EMBL/GenBank/DDBJ databases">
        <authorList>
            <consortium name="DOE Joint Genome Institute"/>
            <person name="Min B."/>
            <person name="Riley R."/>
            <person name="Sierra-Patev S."/>
            <person name="Naranjo-Ortiz M."/>
            <person name="Looney B."/>
            <person name="Konkel Z."/>
            <person name="Slot J.C."/>
            <person name="Sakamoto Y."/>
            <person name="Steenwyk J.L."/>
            <person name="Rokas A."/>
            <person name="Carro J."/>
            <person name="Camarero S."/>
            <person name="Ferreira P."/>
            <person name="Molpeceres G."/>
            <person name="Ruiz-Duenas F.J."/>
            <person name="Serrano A."/>
            <person name="Henrissat B."/>
            <person name="Drula E."/>
            <person name="Hughes K.W."/>
            <person name="Mata J.L."/>
            <person name="Ishikawa N.K."/>
            <person name="Vargas-Isla R."/>
            <person name="Ushijima S."/>
            <person name="Smith C.A."/>
            <person name="Ahrendt S."/>
            <person name="Andreopoulos W."/>
            <person name="He G."/>
            <person name="Labutti K."/>
            <person name="Lipzen A."/>
            <person name="Ng V."/>
            <person name="Sandor L."/>
            <person name="Barry K."/>
            <person name="Martinez A.T."/>
            <person name="Xiao Y."/>
            <person name="Gibbons J.G."/>
            <person name="Terashima K."/>
            <person name="Hibbett D.S."/>
            <person name="Grigoriev I.V."/>
        </authorList>
    </citation>
    <scope>NUCLEOTIDE SEQUENCE</scope>
    <source>
        <strain evidence="2">TFB9207</strain>
    </source>
</reference>
<dbReference type="Proteomes" id="UP001163846">
    <property type="component" value="Unassembled WGS sequence"/>
</dbReference>
<organism evidence="2 3">
    <name type="scientific">Lentinula raphanica</name>
    <dbReference type="NCBI Taxonomy" id="153919"/>
    <lineage>
        <taxon>Eukaryota</taxon>
        <taxon>Fungi</taxon>
        <taxon>Dikarya</taxon>
        <taxon>Basidiomycota</taxon>
        <taxon>Agaricomycotina</taxon>
        <taxon>Agaricomycetes</taxon>
        <taxon>Agaricomycetidae</taxon>
        <taxon>Agaricales</taxon>
        <taxon>Marasmiineae</taxon>
        <taxon>Omphalotaceae</taxon>
        <taxon>Lentinula</taxon>
    </lineage>
</organism>
<keyword evidence="3" id="KW-1185">Reference proteome</keyword>
<evidence type="ECO:0000313" key="2">
    <source>
        <dbReference type="EMBL" id="KAJ3833497.1"/>
    </source>
</evidence>
<sequence length="249" mass="28312">MYMITIPILLVSDPIDVPVSPLITFVSANISIRPEQKRPQDPLPAYAHRPAPKERYTGTDPGVKRDTQGYKPLPFKQDTSPELYPMMVQSSRRVVTIYFALLAAVAQVVAAPAGSPGGSRDIHQSASQQESPRPAYVEILDLFTCSKPNTPHDQDTLDKAKWVSQKVKLLTYKDDFPLFWHSTPSERMDKIKLRIDRFEQNSAERVAFNVFKSFDFPRAPFTDRDLYCRVLLEEIDLKLVLNNKYGLSL</sequence>